<evidence type="ECO:0000313" key="2">
    <source>
        <dbReference type="Proteomes" id="UP000663836"/>
    </source>
</evidence>
<dbReference type="InterPro" id="IPR004242">
    <property type="entry name" value="Transposase_21"/>
</dbReference>
<dbReference type="PANTHER" id="PTHR46579">
    <property type="entry name" value="F5/8 TYPE C DOMAIN-CONTAINING PROTEIN-RELATED"/>
    <property type="match status" value="1"/>
</dbReference>
<accession>A0A820B151</accession>
<evidence type="ECO:0000313" key="1">
    <source>
        <dbReference type="EMBL" id="CAF4185057.1"/>
    </source>
</evidence>
<dbReference type="AlphaFoldDB" id="A0A820B151"/>
<dbReference type="Proteomes" id="UP000663836">
    <property type="component" value="Unassembled WGS sequence"/>
</dbReference>
<reference evidence="1" key="1">
    <citation type="submission" date="2021-02" db="EMBL/GenBank/DDBJ databases">
        <authorList>
            <person name="Nowell W R."/>
        </authorList>
    </citation>
    <scope>NUCLEOTIDE SEQUENCE</scope>
</reference>
<dbReference type="PANTHER" id="PTHR46579:SF1">
    <property type="entry name" value="F5_8 TYPE C DOMAIN-CONTAINING PROTEIN"/>
    <property type="match status" value="1"/>
</dbReference>
<gene>
    <name evidence="1" type="ORF">JBS370_LOCUS35718</name>
</gene>
<sequence>MTLVVHSDGAPIVRSSKKSIWPCFASITEIPPPMREFQSNIIILALWLSKKKPNVNIFLEETVSDLSILIHNGTSIFIRDEEYKIQLGTQFFVSDLPAKALFCCTTNFNGYSACTFGCSRGIWNPEYNKVLYPYKNNDFTARTHDSYLKAAREAIRKSNGGKEVAVDGIKAIKLLYSPQTKEEILFAERLLDFYCRTVSNVHDSSIEIFSLHAHLHLSYQVRQHGGLAHMSAFAFESVIRYIKKKAHGSINLGSQIAYWINIQQATQSNKFNLPKDCLMSVSTMKTNIFLKIVTISFVHNHLYCLT</sequence>
<proteinExistence type="predicted"/>
<organism evidence="1 2">
    <name type="scientific">Rotaria sordida</name>
    <dbReference type="NCBI Taxonomy" id="392033"/>
    <lineage>
        <taxon>Eukaryota</taxon>
        <taxon>Metazoa</taxon>
        <taxon>Spiralia</taxon>
        <taxon>Gnathifera</taxon>
        <taxon>Rotifera</taxon>
        <taxon>Eurotatoria</taxon>
        <taxon>Bdelloidea</taxon>
        <taxon>Philodinida</taxon>
        <taxon>Philodinidae</taxon>
        <taxon>Rotaria</taxon>
    </lineage>
</organism>
<dbReference type="Pfam" id="PF02992">
    <property type="entry name" value="Transposase_21"/>
    <property type="match status" value="1"/>
</dbReference>
<dbReference type="EMBL" id="CAJOBD010012852">
    <property type="protein sequence ID" value="CAF4185057.1"/>
    <property type="molecule type" value="Genomic_DNA"/>
</dbReference>
<name>A0A820B151_9BILA</name>
<comment type="caution">
    <text evidence="1">The sequence shown here is derived from an EMBL/GenBank/DDBJ whole genome shotgun (WGS) entry which is preliminary data.</text>
</comment>
<protein>
    <submittedName>
        <fullName evidence="1">Uncharacterized protein</fullName>
    </submittedName>
</protein>